<dbReference type="KEGG" id="dol:Dole_0227"/>
<protein>
    <submittedName>
        <fullName evidence="1">Uncharacterized protein</fullName>
    </submittedName>
</protein>
<dbReference type="STRING" id="96561.Dole_0227"/>
<sequence>MFSVNKNLVQTRHTRSEGGLFQNVVFSIGPPFVSGYRQPVKKGRLTMFSVWSKETDMSVLLLTTMHVKNKKRVLLFYKKGVA</sequence>
<evidence type="ECO:0000313" key="1">
    <source>
        <dbReference type="EMBL" id="ABW66037.1"/>
    </source>
</evidence>
<proteinExistence type="predicted"/>
<accession>A8ZS19</accession>
<reference evidence="1 2" key="1">
    <citation type="submission" date="2007-10" db="EMBL/GenBank/DDBJ databases">
        <title>Complete sequence of Desulfococcus oleovorans Hxd3.</title>
        <authorList>
            <consortium name="US DOE Joint Genome Institute"/>
            <person name="Copeland A."/>
            <person name="Lucas S."/>
            <person name="Lapidus A."/>
            <person name="Barry K."/>
            <person name="Glavina del Rio T."/>
            <person name="Dalin E."/>
            <person name="Tice H."/>
            <person name="Pitluck S."/>
            <person name="Kiss H."/>
            <person name="Brettin T."/>
            <person name="Bruce D."/>
            <person name="Detter J.C."/>
            <person name="Han C."/>
            <person name="Schmutz J."/>
            <person name="Larimer F."/>
            <person name="Land M."/>
            <person name="Hauser L."/>
            <person name="Kyrpides N."/>
            <person name="Kim E."/>
            <person name="Wawrik B."/>
            <person name="Richardson P."/>
        </authorList>
    </citation>
    <scope>NUCLEOTIDE SEQUENCE [LARGE SCALE GENOMIC DNA]</scope>
    <source>
        <strain evidence="2">DSM 6200 / JCM 39069 / Hxd3</strain>
    </source>
</reference>
<evidence type="ECO:0000313" key="2">
    <source>
        <dbReference type="Proteomes" id="UP000008561"/>
    </source>
</evidence>
<keyword evidence="2" id="KW-1185">Reference proteome</keyword>
<gene>
    <name evidence="1" type="ordered locus">Dole_0227</name>
</gene>
<dbReference type="EMBL" id="CP000859">
    <property type="protein sequence ID" value="ABW66037.1"/>
    <property type="molecule type" value="Genomic_DNA"/>
</dbReference>
<dbReference type="HOGENOM" id="CLU_2552736_0_0_7"/>
<dbReference type="Proteomes" id="UP000008561">
    <property type="component" value="Chromosome"/>
</dbReference>
<dbReference type="AlphaFoldDB" id="A8ZS19"/>
<organism evidence="1 2">
    <name type="scientific">Desulfosudis oleivorans (strain DSM 6200 / JCM 39069 / Hxd3)</name>
    <name type="common">Desulfococcus oleovorans</name>
    <dbReference type="NCBI Taxonomy" id="96561"/>
    <lineage>
        <taxon>Bacteria</taxon>
        <taxon>Pseudomonadati</taxon>
        <taxon>Thermodesulfobacteriota</taxon>
        <taxon>Desulfobacteria</taxon>
        <taxon>Desulfobacterales</taxon>
        <taxon>Desulfosudaceae</taxon>
        <taxon>Desulfosudis</taxon>
    </lineage>
</organism>
<name>A8ZS19_DESOH</name>